<dbReference type="STRING" id="1297617.IB211_01091c"/>
<keyword evidence="2" id="KW-0472">Membrane</keyword>
<dbReference type="GO" id="GO:0004386">
    <property type="term" value="F:helicase activity"/>
    <property type="evidence" value="ECO:0007669"/>
    <property type="project" value="UniProtKB-KW"/>
</dbReference>
<protein>
    <submittedName>
        <fullName evidence="3">Primosomal protein N' (Replication factor Y)-superfamily II helicase</fullName>
    </submittedName>
</protein>
<keyword evidence="3" id="KW-0067">ATP-binding</keyword>
<keyword evidence="4" id="KW-1185">Reference proteome</keyword>
<dbReference type="EMBL" id="CP011307">
    <property type="protein sequence ID" value="ALP93484.1"/>
    <property type="molecule type" value="Genomic_DNA"/>
</dbReference>
<dbReference type="Proteomes" id="UP000064844">
    <property type="component" value="Chromosome"/>
</dbReference>
<dbReference type="PATRIC" id="fig|1297617.4.peg.1110"/>
<evidence type="ECO:0000313" key="4">
    <source>
        <dbReference type="Proteomes" id="UP000064844"/>
    </source>
</evidence>
<keyword evidence="3" id="KW-0547">Nucleotide-binding</keyword>
<evidence type="ECO:0000313" key="3">
    <source>
        <dbReference type="EMBL" id="ALP93484.1"/>
    </source>
</evidence>
<evidence type="ECO:0000256" key="2">
    <source>
        <dbReference type="SAM" id="Phobius"/>
    </source>
</evidence>
<keyword evidence="2" id="KW-0812">Transmembrane</keyword>
<proteinExistence type="predicted"/>
<feature type="region of interest" description="Disordered" evidence="1">
    <location>
        <begin position="55"/>
        <end position="80"/>
    </location>
</feature>
<keyword evidence="2" id="KW-1133">Transmembrane helix</keyword>
<evidence type="ECO:0000256" key="1">
    <source>
        <dbReference type="SAM" id="MobiDB-lite"/>
    </source>
</evidence>
<keyword evidence="3" id="KW-0347">Helicase</keyword>
<gene>
    <name evidence="3" type="ORF">IB211_01091c</name>
</gene>
<dbReference type="Gene3D" id="2.20.28.30">
    <property type="entry name" value="RNA polymerase ii, chain L"/>
    <property type="match status" value="1"/>
</dbReference>
<sequence length="383" mass="42616">MPAQITEYKCPACTGPLHFVGESGKLECDYCSSTYDVAEIEALYAGQEANAEAAFQAAEAEEKTADAEEEPAWDTSGLQEDWGADGEGMKAYSCPSCGAELICDATTAATSCPYCGNNTIVPGQFSGTMKPDYVIPFKLDKKAAVAALKKHYSKKFFLPRAFTSGNHLEEVQGIYVPFWMFDTGAEADCRFHATRSHTHRDGDYRVTVTEHYDVWRSGTMEFEHVPVDGSKKMPDDYMDSIEPFDYADLKPFSTAYLPGYLADKYDVTAQESMERADRRCHNSAIDQMRRDVSGYETVNQVGGNVRLRRGKVHYALMPVWTLRTRWKDEDYLFMMNGQTGKMVGDLPVSNGKVTAFFAVLAVALSGLMLWSGLGQWIARVFLA</sequence>
<reference evidence="3 4" key="1">
    <citation type="journal article" date="2015" name="Nat. Commun.">
        <title>Production of butyrate from lysine and the Amadori product fructoselysine by a human gut commensal.</title>
        <authorList>
            <person name="Bui T.P."/>
            <person name="Ritari J."/>
            <person name="Boeren S."/>
            <person name="de Waard P."/>
            <person name="Plugge C.M."/>
            <person name="de Vos W.M."/>
        </authorList>
    </citation>
    <scope>NUCLEOTIDE SEQUENCE [LARGE SCALE GENOMIC DNA]</scope>
    <source>
        <strain evidence="3 4">AF211</strain>
    </source>
</reference>
<feature type="transmembrane region" description="Helical" evidence="2">
    <location>
        <begin position="355"/>
        <end position="378"/>
    </location>
</feature>
<keyword evidence="3" id="KW-0378">Hydrolase</keyword>
<dbReference type="KEGG" id="ibu:IB211_01091c"/>
<reference evidence="4" key="2">
    <citation type="submission" date="2015-04" db="EMBL/GenBank/DDBJ databases">
        <title>A butyrogenic pathway from the amino acid lysine in a human gut commensal.</title>
        <authorList>
            <person name="de Vos W.M."/>
            <person name="Bui N.T.P."/>
            <person name="Plugge C.M."/>
            <person name="Ritari J."/>
        </authorList>
    </citation>
    <scope>NUCLEOTIDE SEQUENCE [LARGE SCALE GENOMIC DNA]</scope>
    <source>
        <strain evidence="4">AF211</strain>
    </source>
</reference>
<dbReference type="PANTHER" id="PTHR37826:SF3">
    <property type="entry name" value="J DOMAIN-CONTAINING PROTEIN"/>
    <property type="match status" value="1"/>
</dbReference>
<dbReference type="RefSeq" id="WP_058117362.1">
    <property type="nucleotide sequence ID" value="NZ_CP011307.1"/>
</dbReference>
<name>A0A0S2W2B2_9FIRM</name>
<accession>A0A0S2W2B2</accession>
<organism evidence="3 4">
    <name type="scientific">Intestinimonas butyriciproducens</name>
    <dbReference type="NCBI Taxonomy" id="1297617"/>
    <lineage>
        <taxon>Bacteria</taxon>
        <taxon>Bacillati</taxon>
        <taxon>Bacillota</taxon>
        <taxon>Clostridia</taxon>
        <taxon>Eubacteriales</taxon>
        <taxon>Intestinimonas</taxon>
    </lineage>
</organism>
<dbReference type="AlphaFoldDB" id="A0A0S2W2B2"/>
<dbReference type="PANTHER" id="PTHR37826">
    <property type="entry name" value="FLOTILLIN BAND_7_5 DOMAIN PROTEIN"/>
    <property type="match status" value="1"/>
</dbReference>